<evidence type="ECO:0000256" key="1">
    <source>
        <dbReference type="ARBA" id="ARBA00005854"/>
    </source>
</evidence>
<dbReference type="InterPro" id="IPR050223">
    <property type="entry name" value="D-isomer_2-hydroxyacid_DH"/>
</dbReference>
<dbReference type="AlphaFoldDB" id="A0A0M2H8C8"/>
<evidence type="ECO:0000313" key="7">
    <source>
        <dbReference type="EMBL" id="KJL42656.1"/>
    </source>
</evidence>
<feature type="domain" description="D-isomer specific 2-hydroxyacid dehydrogenase NAD-binding" evidence="6">
    <location>
        <begin position="150"/>
        <end position="293"/>
    </location>
</feature>
<dbReference type="GO" id="GO:0051287">
    <property type="term" value="F:NAD binding"/>
    <property type="evidence" value="ECO:0007669"/>
    <property type="project" value="InterPro"/>
</dbReference>
<dbReference type="EC" id="1.1.1.95" evidence="7"/>
<sequence>MSGVRPAGLIVMGPEMAWAFEDDRRRQLERMLDLGDPATSFDAVPADALARCEVLITSWGAPRLDSAVLSRMPALRAVFHAAGSVRDLVSPELWDRGIVVSSAADANAVPVAEYTLAAIILAGKRAFSLAREPRTHAPWGGMLAEPMIGNVDRCIGIVGFSRIGRRVVELVQMLGGVEVLVADPHADPAVVARAGATLVSLDEMAARVDVLSIHAPELPSTRHLIGRAELALLRDGATVINTARGALLDHDALLAECRTGRVNAVLDVTDPEPLPHDSELLDLPNVTITPHVAGTLGTERARLADSVLEDVQAWVRGEPVPHGVVREQMDVIA</sequence>
<evidence type="ECO:0000259" key="5">
    <source>
        <dbReference type="Pfam" id="PF00389"/>
    </source>
</evidence>
<name>A0A0M2H8C8_9MICO</name>
<evidence type="ECO:0000259" key="6">
    <source>
        <dbReference type="Pfam" id="PF02826"/>
    </source>
</evidence>
<protein>
    <submittedName>
        <fullName evidence="7">D-3-phosphoglycerate dehydrogenase</fullName>
        <ecNumber evidence="7">1.1.1.95</ecNumber>
    </submittedName>
</protein>
<keyword evidence="3" id="KW-0520">NAD</keyword>
<organism evidence="7 8">
    <name type="scientific">Microbacterium terrae</name>
    <dbReference type="NCBI Taxonomy" id="69369"/>
    <lineage>
        <taxon>Bacteria</taxon>
        <taxon>Bacillati</taxon>
        <taxon>Actinomycetota</taxon>
        <taxon>Actinomycetes</taxon>
        <taxon>Micrococcales</taxon>
        <taxon>Microbacteriaceae</taxon>
        <taxon>Microbacterium</taxon>
    </lineage>
</organism>
<comment type="caution">
    <text evidence="7">The sequence shown here is derived from an EMBL/GenBank/DDBJ whole genome shotgun (WGS) entry which is preliminary data.</text>
</comment>
<evidence type="ECO:0000313" key="8">
    <source>
        <dbReference type="Proteomes" id="UP000033956"/>
    </source>
</evidence>
<evidence type="ECO:0000256" key="4">
    <source>
        <dbReference type="RuleBase" id="RU003719"/>
    </source>
</evidence>
<dbReference type="PANTHER" id="PTHR10996">
    <property type="entry name" value="2-HYDROXYACID DEHYDROGENASE-RELATED"/>
    <property type="match status" value="1"/>
</dbReference>
<feature type="domain" description="D-isomer specific 2-hydroxyacid dehydrogenase catalytic" evidence="5">
    <location>
        <begin position="46"/>
        <end position="324"/>
    </location>
</feature>
<dbReference type="GO" id="GO:0005829">
    <property type="term" value="C:cytosol"/>
    <property type="evidence" value="ECO:0007669"/>
    <property type="project" value="TreeGrafter"/>
</dbReference>
<evidence type="ECO:0000256" key="3">
    <source>
        <dbReference type="ARBA" id="ARBA00023027"/>
    </source>
</evidence>
<dbReference type="CDD" id="cd12167">
    <property type="entry name" value="2-Hacid_dh_8"/>
    <property type="match status" value="1"/>
</dbReference>
<keyword evidence="2 4" id="KW-0560">Oxidoreductase</keyword>
<dbReference type="InterPro" id="IPR006140">
    <property type="entry name" value="D-isomer_DH_NAD-bd"/>
</dbReference>
<evidence type="ECO:0000256" key="2">
    <source>
        <dbReference type="ARBA" id="ARBA00023002"/>
    </source>
</evidence>
<accession>A0A0M2H8C8</accession>
<dbReference type="Pfam" id="PF02826">
    <property type="entry name" value="2-Hacid_dh_C"/>
    <property type="match status" value="1"/>
</dbReference>
<dbReference type="EMBL" id="JYIZ01000041">
    <property type="protein sequence ID" value="KJL42656.1"/>
    <property type="molecule type" value="Genomic_DNA"/>
</dbReference>
<dbReference type="SUPFAM" id="SSF51735">
    <property type="entry name" value="NAD(P)-binding Rossmann-fold domains"/>
    <property type="match status" value="1"/>
</dbReference>
<dbReference type="RefSeq" id="WP_245617953.1">
    <property type="nucleotide sequence ID" value="NZ_BAAAUP010000003.1"/>
</dbReference>
<keyword evidence="8" id="KW-1185">Reference proteome</keyword>
<dbReference type="GO" id="GO:0016618">
    <property type="term" value="F:hydroxypyruvate reductase [NAD(P)H] activity"/>
    <property type="evidence" value="ECO:0007669"/>
    <property type="project" value="TreeGrafter"/>
</dbReference>
<comment type="similarity">
    <text evidence="1 4">Belongs to the D-isomer specific 2-hydroxyacid dehydrogenase family.</text>
</comment>
<dbReference type="InterPro" id="IPR006139">
    <property type="entry name" value="D-isomer_2_OHA_DH_cat_dom"/>
</dbReference>
<dbReference type="PANTHER" id="PTHR10996:SF178">
    <property type="entry name" value="2-HYDROXYACID DEHYDROGENASE YGL185C-RELATED"/>
    <property type="match status" value="1"/>
</dbReference>
<dbReference type="STRING" id="92835.RS81_01158"/>
<dbReference type="InterPro" id="IPR036291">
    <property type="entry name" value="NAD(P)-bd_dom_sf"/>
</dbReference>
<dbReference type="GO" id="GO:0030267">
    <property type="term" value="F:glyoxylate reductase (NADPH) activity"/>
    <property type="evidence" value="ECO:0007669"/>
    <property type="project" value="TreeGrafter"/>
</dbReference>
<proteinExistence type="inferred from homology"/>
<dbReference type="SUPFAM" id="SSF52283">
    <property type="entry name" value="Formate/glycerate dehydrogenase catalytic domain-like"/>
    <property type="match status" value="1"/>
</dbReference>
<dbReference type="GO" id="GO:0004617">
    <property type="term" value="F:phosphoglycerate dehydrogenase activity"/>
    <property type="evidence" value="ECO:0007669"/>
    <property type="project" value="UniProtKB-EC"/>
</dbReference>
<dbReference type="Pfam" id="PF00389">
    <property type="entry name" value="2-Hacid_dh"/>
    <property type="match status" value="1"/>
</dbReference>
<gene>
    <name evidence="7" type="primary">serA_1</name>
    <name evidence="7" type="ORF">RS81_01158</name>
</gene>
<dbReference type="Gene3D" id="3.40.50.720">
    <property type="entry name" value="NAD(P)-binding Rossmann-like Domain"/>
    <property type="match status" value="2"/>
</dbReference>
<dbReference type="PATRIC" id="fig|92835.4.peg.1177"/>
<dbReference type="Proteomes" id="UP000033956">
    <property type="component" value="Unassembled WGS sequence"/>
</dbReference>
<reference evidence="7 8" key="1">
    <citation type="submission" date="2015-02" db="EMBL/GenBank/DDBJ databases">
        <title>Draft genome sequences of ten Microbacterium spp. with emphasis on heavy metal contaminated environments.</title>
        <authorList>
            <person name="Corretto E."/>
        </authorList>
    </citation>
    <scope>NUCLEOTIDE SEQUENCE [LARGE SCALE GENOMIC DNA]</scope>
    <source>
        <strain evidence="7 8">DSM 12510</strain>
    </source>
</reference>